<dbReference type="InterPro" id="IPR023996">
    <property type="entry name" value="TonB-dep_OMP_SusC/RagA"/>
</dbReference>
<dbReference type="InterPro" id="IPR037066">
    <property type="entry name" value="Plug_dom_sf"/>
</dbReference>
<dbReference type="InterPro" id="IPR023997">
    <property type="entry name" value="TonB-dep_OMP_SusC/RagA_CS"/>
</dbReference>
<dbReference type="Gene3D" id="2.40.170.20">
    <property type="entry name" value="TonB-dependent receptor, beta-barrel domain"/>
    <property type="match status" value="1"/>
</dbReference>
<evidence type="ECO:0000256" key="2">
    <source>
        <dbReference type="ARBA" id="ARBA00022448"/>
    </source>
</evidence>
<dbReference type="NCBIfam" id="TIGR04057">
    <property type="entry name" value="SusC_RagA_signa"/>
    <property type="match status" value="1"/>
</dbReference>
<dbReference type="Pfam" id="PF07715">
    <property type="entry name" value="Plug"/>
    <property type="match status" value="1"/>
</dbReference>
<dbReference type="NCBIfam" id="TIGR04056">
    <property type="entry name" value="OMP_RagA_SusC"/>
    <property type="match status" value="1"/>
</dbReference>
<dbReference type="InterPro" id="IPR012910">
    <property type="entry name" value="Plug_dom"/>
</dbReference>
<proteinExistence type="inferred from homology"/>
<keyword evidence="3 7" id="KW-1134">Transmembrane beta strand</keyword>
<dbReference type="Proteomes" id="UP001589828">
    <property type="component" value="Unassembled WGS sequence"/>
</dbReference>
<keyword evidence="10" id="KW-1185">Reference proteome</keyword>
<comment type="similarity">
    <text evidence="7">Belongs to the TonB-dependent receptor family.</text>
</comment>
<keyword evidence="2 7" id="KW-0813">Transport</keyword>
<dbReference type="EMBL" id="JBHLTS010000017">
    <property type="protein sequence ID" value="MFC0513739.1"/>
    <property type="molecule type" value="Genomic_DNA"/>
</dbReference>
<evidence type="ECO:0000256" key="4">
    <source>
        <dbReference type="ARBA" id="ARBA00022692"/>
    </source>
</evidence>
<evidence type="ECO:0000313" key="9">
    <source>
        <dbReference type="EMBL" id="MFC0513739.1"/>
    </source>
</evidence>
<gene>
    <name evidence="9" type="ORF">ACFFGT_05995</name>
</gene>
<comment type="caution">
    <text evidence="9">The sequence shown here is derived from an EMBL/GenBank/DDBJ whole genome shotgun (WGS) entry which is preliminary data.</text>
</comment>
<dbReference type="SUPFAM" id="SSF49464">
    <property type="entry name" value="Carboxypeptidase regulatory domain-like"/>
    <property type="match status" value="1"/>
</dbReference>
<evidence type="ECO:0000313" key="10">
    <source>
        <dbReference type="Proteomes" id="UP001589828"/>
    </source>
</evidence>
<accession>A0ABV6L1X9</accession>
<dbReference type="Gene3D" id="2.60.40.1120">
    <property type="entry name" value="Carboxypeptidase-like, regulatory domain"/>
    <property type="match status" value="1"/>
</dbReference>
<keyword evidence="5 7" id="KW-0472">Membrane</keyword>
<keyword evidence="6 7" id="KW-0998">Cell outer membrane</keyword>
<dbReference type="Pfam" id="PF13715">
    <property type="entry name" value="CarbopepD_reg_2"/>
    <property type="match status" value="1"/>
</dbReference>
<evidence type="ECO:0000256" key="5">
    <source>
        <dbReference type="ARBA" id="ARBA00023136"/>
    </source>
</evidence>
<evidence type="ECO:0000259" key="8">
    <source>
        <dbReference type="Pfam" id="PF07715"/>
    </source>
</evidence>
<evidence type="ECO:0000256" key="1">
    <source>
        <dbReference type="ARBA" id="ARBA00004571"/>
    </source>
</evidence>
<organism evidence="9 10">
    <name type="scientific">Mucilaginibacter angelicae</name>
    <dbReference type="NCBI Taxonomy" id="869718"/>
    <lineage>
        <taxon>Bacteria</taxon>
        <taxon>Pseudomonadati</taxon>
        <taxon>Bacteroidota</taxon>
        <taxon>Sphingobacteriia</taxon>
        <taxon>Sphingobacteriales</taxon>
        <taxon>Sphingobacteriaceae</taxon>
        <taxon>Mucilaginibacter</taxon>
    </lineage>
</organism>
<dbReference type="Gene3D" id="2.170.130.10">
    <property type="entry name" value="TonB-dependent receptor, plug domain"/>
    <property type="match status" value="1"/>
</dbReference>
<dbReference type="InterPro" id="IPR036942">
    <property type="entry name" value="Beta-barrel_TonB_sf"/>
</dbReference>
<dbReference type="RefSeq" id="WP_377021597.1">
    <property type="nucleotide sequence ID" value="NZ_JBHLTS010000017.1"/>
</dbReference>
<feature type="domain" description="TonB-dependent receptor plug" evidence="8">
    <location>
        <begin position="126"/>
        <end position="232"/>
    </location>
</feature>
<dbReference type="InterPro" id="IPR008969">
    <property type="entry name" value="CarboxyPept-like_regulatory"/>
</dbReference>
<comment type="subcellular location">
    <subcellularLocation>
        <location evidence="1 7">Cell outer membrane</location>
        <topology evidence="1 7">Multi-pass membrane protein</topology>
    </subcellularLocation>
</comment>
<evidence type="ECO:0000256" key="7">
    <source>
        <dbReference type="PROSITE-ProRule" id="PRU01360"/>
    </source>
</evidence>
<name>A0ABV6L1X9_9SPHI</name>
<reference evidence="9 10" key="1">
    <citation type="submission" date="2024-09" db="EMBL/GenBank/DDBJ databases">
        <authorList>
            <person name="Sun Q."/>
            <person name="Mori K."/>
        </authorList>
    </citation>
    <scope>NUCLEOTIDE SEQUENCE [LARGE SCALE GENOMIC DNA]</scope>
    <source>
        <strain evidence="9 10">NCAIM B.02415</strain>
    </source>
</reference>
<dbReference type="SUPFAM" id="SSF56935">
    <property type="entry name" value="Porins"/>
    <property type="match status" value="1"/>
</dbReference>
<sequence length="1038" mass="112024">MQHFTYLPLKRGTLKWKIITGILLVITPILLFAQAKPISGVVKDENGHNLAYVTVTVKGGGQATQTDSSGRFSIAAAPGSMLIFSAVGYEKSQVTIGSKNQYVIVLNSLTGQLGEVLVVGYGTQKKSDLTGSVSRVKGEDLKLLPTQRVDQALQGRAPGVSVQNTDGSPGGNTVIRIRGSNSINGDNSALVVIDGLQGGTLNSLNPNDIASIEILKDASATAIYGSQGANGVILVTTKLGKPGKAIINYTFDGSVANLNNKPKLLDAADYAREINKVRLAQNGNGAQPQPIFSDAEIQAFQKNGGTDWVDQVYRTAYTQNHQISVSGAGEKISYLLSGAYLNQQGILINSAYDRYSIRANFKGDINKWVGFGVNLSTSKEKSNSALFGGSINYPANPVIAAPRFSPTIPVYDTTGNYSAAALRYANPTLWNPVASAKEPIINNGVIRNNINAFLEFKLLEGLTLKITGGAILTNVNNYSFYNNKTFSGFLLNGSGNIFTDNNSYFQNSNILTYDKTLHKSHFTITAVAEQKYTKDLNSTINANDFAVQQTGIFDVGGAKTVTTASNTYERVINSYLARVNYIFDNKYLLTASVRADGSSVFGTDNKWGYFPSGSIAWKASEEQFIKNLNIFSDLKFRVSYGVTGNQAINPYQTLAHITSGYNYPYFGTDVNNLGYSITSTANPKLKWEKTAQTDAGVDMAILNRRLELTFDYYNKLTTDLLLPRVLPTYSGLSTILDNVGSIRNRGIEFGISGDPFVGKFSWNTGITFSANRATVVDLGGIDRIAFASGGTGGQGVGSSFMYLVKGQPYGEMIGYGYKSVWKTSEAAAAAKYGQLPGDPRYDDVNNDGVINASDEKVIGNSMPKFIFGWTNKFSYEHFDLNFLVQGTHGNSIFDISRIALESPGGTSADLLNRWSPGNENSSIPAIIDQATRASAGLVNKVKIPGASANRNSRWVEDGSYVRLKNITLGYNLPAGIAKSIHVSNLRIYVSGTNLITITKYKGSDPEVSSYTGNDAQFGSDFGTYPQSKIYNIGVNVSL</sequence>
<evidence type="ECO:0000256" key="6">
    <source>
        <dbReference type="ARBA" id="ARBA00023237"/>
    </source>
</evidence>
<protein>
    <submittedName>
        <fullName evidence="9">SusC/RagA family TonB-linked outer membrane protein</fullName>
    </submittedName>
</protein>
<evidence type="ECO:0000256" key="3">
    <source>
        <dbReference type="ARBA" id="ARBA00022452"/>
    </source>
</evidence>
<dbReference type="PROSITE" id="PS52016">
    <property type="entry name" value="TONB_DEPENDENT_REC_3"/>
    <property type="match status" value="1"/>
</dbReference>
<dbReference type="InterPro" id="IPR039426">
    <property type="entry name" value="TonB-dep_rcpt-like"/>
</dbReference>
<keyword evidence="4 7" id="KW-0812">Transmembrane</keyword>